<evidence type="ECO:0000256" key="10">
    <source>
        <dbReference type="PROSITE-ProRule" id="PRU01193"/>
    </source>
</evidence>
<keyword evidence="7 9" id="KW-0129">CBS domain</keyword>
<evidence type="ECO:0000256" key="7">
    <source>
        <dbReference type="ARBA" id="ARBA00023122"/>
    </source>
</evidence>
<sequence length="434" mass="47835">MIEQILAGLAEYWLTILAIFLLICCSGFFSGSETALTATSRARMHTLEVNGDDRAGVVNMLIERRDRLIGALLIGNNLVNILASSLTTSLFLGLFGDSGVAIATLLMTVLLVIFSEVLPKSWAISAPERFALVVAPLVRPFVAIVGPLSSFVNWIVRKLLGLFGVSISGEASMLSAHEELRGAVALLHREGSVIKADRDRLGGVLDLGELEVSDIMIHRTAMRAVNADEPPETAIRNILESPYTRMPVWRGSTDNIIGVIHAKDLIRALAEPNVEPQDIDIVKVAQKPWFVPDTTNLKDQLNAFLRRKTHFAVVVDEYGEVQGVVTLEDILEEIVGDISDEHDLEIQGVRQDSDGSIVVDGGVPIRDLNRAMDWLLPDEEATTIAGLVIHESKSIPEERQAFTFYGKRFIVLKREKNRITRLRIRPIDAAEPQV</sequence>
<dbReference type="PROSITE" id="PS51371">
    <property type="entry name" value="CBS"/>
    <property type="match status" value="2"/>
</dbReference>
<dbReference type="Proteomes" id="UP000596351">
    <property type="component" value="Chromosome"/>
</dbReference>
<dbReference type="EMBL" id="CP032405">
    <property type="protein sequence ID" value="QRF50746.1"/>
    <property type="molecule type" value="Genomic_DNA"/>
</dbReference>
<evidence type="ECO:0000313" key="14">
    <source>
        <dbReference type="EMBL" id="QRF50746.1"/>
    </source>
</evidence>
<comment type="subcellular location">
    <subcellularLocation>
        <location evidence="1">Cell membrane</location>
        <topology evidence="1">Multi-pass membrane protein</topology>
    </subcellularLocation>
</comment>
<feature type="transmembrane region" description="Helical" evidence="11">
    <location>
        <begin position="130"/>
        <end position="156"/>
    </location>
</feature>
<evidence type="ECO:0000256" key="4">
    <source>
        <dbReference type="ARBA" id="ARBA00022692"/>
    </source>
</evidence>
<dbReference type="PROSITE" id="PS51846">
    <property type="entry name" value="CNNM"/>
    <property type="match status" value="1"/>
</dbReference>
<dbReference type="InterPro" id="IPR016169">
    <property type="entry name" value="FAD-bd_PCMH_sub2"/>
</dbReference>
<name>A0ABX7ETS2_9HYPH</name>
<keyword evidence="8 10" id="KW-0472">Membrane</keyword>
<dbReference type="SMART" id="SM01091">
    <property type="entry name" value="CorC_HlyC"/>
    <property type="match status" value="1"/>
</dbReference>
<protein>
    <submittedName>
        <fullName evidence="14">HlyC/CorC family transporter</fullName>
    </submittedName>
</protein>
<dbReference type="PANTHER" id="PTHR22777:SF32">
    <property type="entry name" value="UPF0053 INNER MEMBRANE PROTEIN YFJD"/>
    <property type="match status" value="1"/>
</dbReference>
<dbReference type="SUPFAM" id="SSF54631">
    <property type="entry name" value="CBS-domain pair"/>
    <property type="match status" value="1"/>
</dbReference>
<keyword evidence="3" id="KW-1003">Cell membrane</keyword>
<dbReference type="InterPro" id="IPR005170">
    <property type="entry name" value="Transptr-assoc_dom"/>
</dbReference>
<feature type="transmembrane region" description="Helical" evidence="11">
    <location>
        <begin position="12"/>
        <end position="31"/>
    </location>
</feature>
<dbReference type="Pfam" id="PF01595">
    <property type="entry name" value="CNNM"/>
    <property type="match status" value="1"/>
</dbReference>
<feature type="transmembrane region" description="Helical" evidence="11">
    <location>
        <begin position="68"/>
        <end position="92"/>
    </location>
</feature>
<dbReference type="Gene3D" id="3.30.465.10">
    <property type="match status" value="1"/>
</dbReference>
<feature type="domain" description="CNNM transmembrane" evidence="13">
    <location>
        <begin position="8"/>
        <end position="197"/>
    </location>
</feature>
<dbReference type="SUPFAM" id="SSF56176">
    <property type="entry name" value="FAD-binding/transporter-associated domain-like"/>
    <property type="match status" value="1"/>
</dbReference>
<feature type="transmembrane region" description="Helical" evidence="11">
    <location>
        <begin position="98"/>
        <end position="118"/>
    </location>
</feature>
<evidence type="ECO:0000256" key="5">
    <source>
        <dbReference type="ARBA" id="ARBA00022737"/>
    </source>
</evidence>
<dbReference type="Pfam" id="PF03471">
    <property type="entry name" value="CorC_HlyC"/>
    <property type="match status" value="1"/>
</dbReference>
<dbReference type="InterPro" id="IPR046342">
    <property type="entry name" value="CBS_dom_sf"/>
</dbReference>
<gene>
    <name evidence="14" type="ORF">D4A92_04440</name>
</gene>
<keyword evidence="6 10" id="KW-1133">Transmembrane helix</keyword>
<evidence type="ECO:0000256" key="11">
    <source>
        <dbReference type="SAM" id="Phobius"/>
    </source>
</evidence>
<dbReference type="Gene3D" id="3.10.580.10">
    <property type="entry name" value="CBS-domain"/>
    <property type="match status" value="1"/>
</dbReference>
<dbReference type="InterPro" id="IPR000644">
    <property type="entry name" value="CBS_dom"/>
</dbReference>
<dbReference type="InterPro" id="IPR036318">
    <property type="entry name" value="FAD-bd_PCMH-like_sf"/>
</dbReference>
<evidence type="ECO:0000256" key="3">
    <source>
        <dbReference type="ARBA" id="ARBA00022475"/>
    </source>
</evidence>
<dbReference type="Pfam" id="PF00571">
    <property type="entry name" value="CBS"/>
    <property type="match status" value="2"/>
</dbReference>
<evidence type="ECO:0000256" key="9">
    <source>
        <dbReference type="PROSITE-ProRule" id="PRU00703"/>
    </source>
</evidence>
<accession>A0ABX7ETS2</accession>
<keyword evidence="4 10" id="KW-0812">Transmembrane</keyword>
<keyword evidence="5" id="KW-0677">Repeat</keyword>
<evidence type="ECO:0000313" key="15">
    <source>
        <dbReference type="Proteomes" id="UP000596351"/>
    </source>
</evidence>
<dbReference type="CDD" id="cd04590">
    <property type="entry name" value="CBS_pair_CorC_HlyC_assoc"/>
    <property type="match status" value="1"/>
</dbReference>
<dbReference type="RefSeq" id="WP_203018393.1">
    <property type="nucleotide sequence ID" value="NZ_CP032405.1"/>
</dbReference>
<dbReference type="PANTHER" id="PTHR22777">
    <property type="entry name" value="HEMOLYSIN-RELATED"/>
    <property type="match status" value="1"/>
</dbReference>
<comment type="similarity">
    <text evidence="2">Belongs to the UPF0053 family. Hemolysin C subfamily.</text>
</comment>
<feature type="domain" description="CBS" evidence="12">
    <location>
        <begin position="284"/>
        <end position="344"/>
    </location>
</feature>
<evidence type="ECO:0000259" key="13">
    <source>
        <dbReference type="PROSITE" id="PS51846"/>
    </source>
</evidence>
<evidence type="ECO:0000259" key="12">
    <source>
        <dbReference type="PROSITE" id="PS51371"/>
    </source>
</evidence>
<dbReference type="InterPro" id="IPR002550">
    <property type="entry name" value="CNNM"/>
</dbReference>
<evidence type="ECO:0000256" key="8">
    <source>
        <dbReference type="ARBA" id="ARBA00023136"/>
    </source>
</evidence>
<feature type="domain" description="CBS" evidence="12">
    <location>
        <begin position="216"/>
        <end position="275"/>
    </location>
</feature>
<evidence type="ECO:0000256" key="6">
    <source>
        <dbReference type="ARBA" id="ARBA00022989"/>
    </source>
</evidence>
<reference evidence="14 15" key="1">
    <citation type="submission" date="2018-09" db="EMBL/GenBank/DDBJ databases">
        <title>Rhizobium sp. MAE2-X.</title>
        <authorList>
            <person name="Lee Y."/>
            <person name="Jeon C.O."/>
        </authorList>
    </citation>
    <scope>NUCLEOTIDE SEQUENCE [LARGE SCALE GENOMIC DNA]</scope>
    <source>
        <strain evidence="14 15">MAE2-X</strain>
    </source>
</reference>
<proteinExistence type="inferred from homology"/>
<keyword evidence="15" id="KW-1185">Reference proteome</keyword>
<dbReference type="SMART" id="SM00116">
    <property type="entry name" value="CBS"/>
    <property type="match status" value="2"/>
</dbReference>
<dbReference type="InterPro" id="IPR044751">
    <property type="entry name" value="Ion_transp-like_CBS"/>
</dbReference>
<organism evidence="14 15">
    <name type="scientific">Rhizobium rosettiformans</name>
    <dbReference type="NCBI Taxonomy" id="1368430"/>
    <lineage>
        <taxon>Bacteria</taxon>
        <taxon>Pseudomonadati</taxon>
        <taxon>Pseudomonadota</taxon>
        <taxon>Alphaproteobacteria</taxon>
        <taxon>Hyphomicrobiales</taxon>
        <taxon>Rhizobiaceae</taxon>
        <taxon>Rhizobium/Agrobacterium group</taxon>
        <taxon>Rhizobium</taxon>
    </lineage>
</organism>
<evidence type="ECO:0000256" key="2">
    <source>
        <dbReference type="ARBA" id="ARBA00006446"/>
    </source>
</evidence>
<evidence type="ECO:0000256" key="1">
    <source>
        <dbReference type="ARBA" id="ARBA00004651"/>
    </source>
</evidence>